<evidence type="ECO:0000256" key="2">
    <source>
        <dbReference type="ARBA" id="ARBA00023125"/>
    </source>
</evidence>
<dbReference type="AlphaFoldDB" id="A0A9D1JLA1"/>
<dbReference type="InterPro" id="IPR000835">
    <property type="entry name" value="HTH_MarR-typ"/>
</dbReference>
<keyword evidence="1" id="KW-0805">Transcription regulation</keyword>
<name>A0A9D1JLA1_9FIRM</name>
<gene>
    <name evidence="5" type="ORF">IAB44_15410</name>
</gene>
<dbReference type="SMART" id="SM00347">
    <property type="entry name" value="HTH_MARR"/>
    <property type="match status" value="1"/>
</dbReference>
<dbReference type="PANTHER" id="PTHR42756">
    <property type="entry name" value="TRANSCRIPTIONAL REGULATOR, MARR"/>
    <property type="match status" value="1"/>
</dbReference>
<evidence type="ECO:0000313" key="5">
    <source>
        <dbReference type="EMBL" id="HIS32912.1"/>
    </source>
</evidence>
<evidence type="ECO:0000256" key="1">
    <source>
        <dbReference type="ARBA" id="ARBA00023015"/>
    </source>
</evidence>
<evidence type="ECO:0000313" key="6">
    <source>
        <dbReference type="Proteomes" id="UP000823935"/>
    </source>
</evidence>
<dbReference type="EMBL" id="DVIQ01000105">
    <property type="protein sequence ID" value="HIS32912.1"/>
    <property type="molecule type" value="Genomic_DNA"/>
</dbReference>
<dbReference type="GO" id="GO:0003677">
    <property type="term" value="F:DNA binding"/>
    <property type="evidence" value="ECO:0007669"/>
    <property type="project" value="UniProtKB-KW"/>
</dbReference>
<dbReference type="Proteomes" id="UP000823935">
    <property type="component" value="Unassembled WGS sequence"/>
</dbReference>
<evidence type="ECO:0000256" key="3">
    <source>
        <dbReference type="ARBA" id="ARBA00023163"/>
    </source>
</evidence>
<dbReference type="PROSITE" id="PS01117">
    <property type="entry name" value="HTH_MARR_1"/>
    <property type="match status" value="1"/>
</dbReference>
<reference evidence="5" key="1">
    <citation type="submission" date="2020-10" db="EMBL/GenBank/DDBJ databases">
        <authorList>
            <person name="Gilroy R."/>
        </authorList>
    </citation>
    <scope>NUCLEOTIDE SEQUENCE</scope>
    <source>
        <strain evidence="5">CHK190-19873</strain>
    </source>
</reference>
<dbReference type="PANTHER" id="PTHR42756:SF1">
    <property type="entry name" value="TRANSCRIPTIONAL REPRESSOR OF EMRAB OPERON"/>
    <property type="match status" value="1"/>
</dbReference>
<dbReference type="PROSITE" id="PS50995">
    <property type="entry name" value="HTH_MARR_2"/>
    <property type="match status" value="1"/>
</dbReference>
<accession>A0A9D1JLA1</accession>
<evidence type="ECO:0000259" key="4">
    <source>
        <dbReference type="PROSITE" id="PS50995"/>
    </source>
</evidence>
<dbReference type="PRINTS" id="PR00598">
    <property type="entry name" value="HTHMARR"/>
</dbReference>
<keyword evidence="3" id="KW-0804">Transcription</keyword>
<reference evidence="5" key="2">
    <citation type="journal article" date="2021" name="PeerJ">
        <title>Extensive microbial diversity within the chicken gut microbiome revealed by metagenomics and culture.</title>
        <authorList>
            <person name="Gilroy R."/>
            <person name="Ravi A."/>
            <person name="Getino M."/>
            <person name="Pursley I."/>
            <person name="Horton D.L."/>
            <person name="Alikhan N.F."/>
            <person name="Baker D."/>
            <person name="Gharbi K."/>
            <person name="Hall N."/>
            <person name="Watson M."/>
            <person name="Adriaenssens E.M."/>
            <person name="Foster-Nyarko E."/>
            <person name="Jarju S."/>
            <person name="Secka A."/>
            <person name="Antonio M."/>
            <person name="Oren A."/>
            <person name="Chaudhuri R.R."/>
            <person name="La Ragione R."/>
            <person name="Hildebrand F."/>
            <person name="Pallen M.J."/>
        </authorList>
    </citation>
    <scope>NUCLEOTIDE SEQUENCE</scope>
    <source>
        <strain evidence="5">CHK190-19873</strain>
    </source>
</reference>
<organism evidence="5 6">
    <name type="scientific">Candidatus Limivivens intestinipullorum</name>
    <dbReference type="NCBI Taxonomy" id="2840858"/>
    <lineage>
        <taxon>Bacteria</taxon>
        <taxon>Bacillati</taxon>
        <taxon>Bacillota</taxon>
        <taxon>Clostridia</taxon>
        <taxon>Lachnospirales</taxon>
        <taxon>Lachnospiraceae</taxon>
        <taxon>Lachnospiraceae incertae sedis</taxon>
        <taxon>Candidatus Limivivens</taxon>
    </lineage>
</organism>
<protein>
    <submittedName>
        <fullName evidence="5">MarR family transcriptional regulator</fullName>
    </submittedName>
</protein>
<feature type="domain" description="HTH marR-type" evidence="4">
    <location>
        <begin position="5"/>
        <end position="138"/>
    </location>
</feature>
<dbReference type="InterPro" id="IPR036388">
    <property type="entry name" value="WH-like_DNA-bd_sf"/>
</dbReference>
<dbReference type="SUPFAM" id="SSF46785">
    <property type="entry name" value="Winged helix' DNA-binding domain"/>
    <property type="match status" value="1"/>
</dbReference>
<keyword evidence="2" id="KW-0238">DNA-binding</keyword>
<dbReference type="Pfam" id="PF12802">
    <property type="entry name" value="MarR_2"/>
    <property type="match status" value="1"/>
</dbReference>
<dbReference type="GO" id="GO:0003700">
    <property type="term" value="F:DNA-binding transcription factor activity"/>
    <property type="evidence" value="ECO:0007669"/>
    <property type="project" value="InterPro"/>
</dbReference>
<dbReference type="Gene3D" id="1.10.10.10">
    <property type="entry name" value="Winged helix-like DNA-binding domain superfamily/Winged helix DNA-binding domain"/>
    <property type="match status" value="1"/>
</dbReference>
<sequence>MISPYTELLMGLRCAVKLHERSLDAIQRQYGLTRMETDILAFLVNNPGKDTAADMVALRGFQRGNVSQGVEALIQKGLLNRRQDTRDRRKIHLFLTPEAEPVREAAVNARECFNRQLFQGLSVQERETYIRLTGQILKNAKQGLEEENESWNKTKIS</sequence>
<proteinExistence type="predicted"/>
<dbReference type="InterPro" id="IPR023187">
    <property type="entry name" value="Tscrpt_reg_MarR-type_CS"/>
</dbReference>
<comment type="caution">
    <text evidence="5">The sequence shown here is derived from an EMBL/GenBank/DDBJ whole genome shotgun (WGS) entry which is preliminary data.</text>
</comment>
<dbReference type="InterPro" id="IPR036390">
    <property type="entry name" value="WH_DNA-bd_sf"/>
</dbReference>